<accession>A0A2S1R9B7</accession>
<dbReference type="RefSeq" id="WP_108848099.1">
    <property type="nucleotide sequence ID" value="NZ_CP015449.1"/>
</dbReference>
<dbReference type="PANTHER" id="PTHR28139">
    <property type="entry name" value="UPF0768 PROTEIN YBL029C-A"/>
    <property type="match status" value="1"/>
</dbReference>
<dbReference type="EMBL" id="CP015449">
    <property type="protein sequence ID" value="AWH92888.1"/>
    <property type="molecule type" value="Genomic_DNA"/>
</dbReference>
<dbReference type="Proteomes" id="UP000244928">
    <property type="component" value="Chromosome"/>
</dbReference>
<dbReference type="KEGG" id="dlu:A6035_12730"/>
<evidence type="ECO:0000313" key="2">
    <source>
        <dbReference type="EMBL" id="AWH92888.1"/>
    </source>
</evidence>
<dbReference type="Pfam" id="PF17032">
    <property type="entry name" value="Zn_ribbon_15"/>
    <property type="match status" value="1"/>
</dbReference>
<proteinExistence type="predicted"/>
<sequence length="79" mass="8458">MLVIFGFKNSSRNLGLAQATCPRCGNRAAQRVDRRKRAFSLFFIPIIPLGSSYEATCTACGATTGVSRGQAEQILAGAY</sequence>
<dbReference type="AlphaFoldDB" id="A0A2S1R9B7"/>
<organism evidence="2 3">
    <name type="scientific">Dietzia lutea</name>
    <dbReference type="NCBI Taxonomy" id="546160"/>
    <lineage>
        <taxon>Bacteria</taxon>
        <taxon>Bacillati</taxon>
        <taxon>Actinomycetota</taxon>
        <taxon>Actinomycetes</taxon>
        <taxon>Mycobacteriales</taxon>
        <taxon>Dietziaceae</taxon>
        <taxon>Dietzia</taxon>
    </lineage>
</organism>
<dbReference type="OrthoDB" id="4272428at2"/>
<reference evidence="2 3" key="1">
    <citation type="submission" date="2016-04" db="EMBL/GenBank/DDBJ databases">
        <title>Complete genome sequence of Dietzia lutea YIM 80766T, a strain isolated from desert soil in Egypt.</title>
        <authorList>
            <person name="Zhao J."/>
            <person name="Hu B."/>
            <person name="Geng S."/>
            <person name="Nie Y."/>
            <person name="Tang Y."/>
        </authorList>
    </citation>
    <scope>NUCLEOTIDE SEQUENCE [LARGE SCALE GENOMIC DNA]</scope>
    <source>
        <strain evidence="2 3">YIM 80766</strain>
    </source>
</reference>
<feature type="domain" description="Zinc-ribbon 15" evidence="1">
    <location>
        <begin position="20"/>
        <end position="66"/>
    </location>
</feature>
<dbReference type="PANTHER" id="PTHR28139:SF1">
    <property type="entry name" value="UPF0768 PROTEIN YBL029C-A"/>
    <property type="match status" value="1"/>
</dbReference>
<name>A0A2S1R9B7_9ACTN</name>
<dbReference type="InterPro" id="IPR031493">
    <property type="entry name" value="Zinc_ribbon_15"/>
</dbReference>
<gene>
    <name evidence="2" type="ORF">A6035_12730</name>
</gene>
<evidence type="ECO:0000313" key="3">
    <source>
        <dbReference type="Proteomes" id="UP000244928"/>
    </source>
</evidence>
<protein>
    <recommendedName>
        <fullName evidence="1">Zinc-ribbon 15 domain-containing protein</fullName>
    </recommendedName>
</protein>
<keyword evidence="3" id="KW-1185">Reference proteome</keyword>
<evidence type="ECO:0000259" key="1">
    <source>
        <dbReference type="Pfam" id="PF17032"/>
    </source>
</evidence>